<dbReference type="EMBL" id="FQ312004">
    <property type="protein sequence ID" value="CBW21888.1"/>
    <property type="molecule type" value="Genomic_DNA"/>
</dbReference>
<organism evidence="1 2">
    <name type="scientific">Bacteroides fragilis (strain 638R)</name>
    <dbReference type="NCBI Taxonomy" id="862962"/>
    <lineage>
        <taxon>Bacteria</taxon>
        <taxon>Pseudomonadati</taxon>
        <taxon>Bacteroidota</taxon>
        <taxon>Bacteroidia</taxon>
        <taxon>Bacteroidales</taxon>
        <taxon>Bacteroidaceae</taxon>
        <taxon>Bacteroides</taxon>
    </lineage>
</organism>
<dbReference type="Pfam" id="PF07275">
    <property type="entry name" value="ArdA"/>
    <property type="match status" value="1"/>
</dbReference>
<evidence type="ECO:0000313" key="2">
    <source>
        <dbReference type="Proteomes" id="UP000008560"/>
    </source>
</evidence>
<dbReference type="HOGENOM" id="CLU_083536_0_1_10"/>
<dbReference type="InterPro" id="IPR041893">
    <property type="entry name" value="ArdA_dom3"/>
</dbReference>
<evidence type="ECO:0000313" key="1">
    <source>
        <dbReference type="EMBL" id="CBW21888.1"/>
    </source>
</evidence>
<reference evidence="1 2" key="1">
    <citation type="journal article" date="2010" name="Microbiology">
        <title>Twenty-eight divergent polysaccharide loci specifying within- and amongst-strain capsule diversity in three strains of Bacteroides fragilis.</title>
        <authorList>
            <person name="Patrick S."/>
            <person name="Blakely G.W."/>
            <person name="Houston S."/>
            <person name="Moore J."/>
            <person name="Abratt V.R."/>
            <person name="Bertalan M."/>
            <person name="Cerdeno-Tarraga A.M."/>
            <person name="Quail M.A."/>
            <person name="Corton N."/>
            <person name="Corton C."/>
            <person name="Bignell A."/>
            <person name="Barron A."/>
            <person name="Clark L."/>
            <person name="Bentley S.D."/>
            <person name="Parkhill J."/>
        </authorList>
    </citation>
    <scope>NUCLEOTIDE SEQUENCE [LARGE SCALE GENOMIC DNA]</scope>
    <source>
        <strain evidence="1 2">638R</strain>
    </source>
</reference>
<dbReference type="Gene3D" id="1.10.10.1190">
    <property type="entry name" value="Antirestriction protein ArdA, domain 3"/>
    <property type="match status" value="1"/>
</dbReference>
<dbReference type="KEGG" id="bfg:BF638R_1344"/>
<protein>
    <submittedName>
        <fullName evidence="1">Putative anti-restriction protein</fullName>
    </submittedName>
</protein>
<dbReference type="Proteomes" id="UP000008560">
    <property type="component" value="Chromosome"/>
</dbReference>
<gene>
    <name evidence="1" type="ordered locus">BF638R_1344</name>
</gene>
<name>E1WRW9_BACF6</name>
<sequence length="199" mass="23794">MKLQLPHLSNPHKIKNLKNYSNMEAKVLSEAKIYVGTYVKYNNGSLSGAWLDLSDYSDKEEFYEACRELHKDEEDAEYMFQDWENVPEGLIDESWISENFFALRDAVEDLSDTEQEAFFVWCNYKSHDLGEEDADDLVRDFRDEYQGEYDDEEDFAYEIIEECYDLPEFAKTYFDYKQFARDLFMCDYWFDDGFVFRAA</sequence>
<dbReference type="AlphaFoldDB" id="E1WRW9"/>
<proteinExistence type="predicted"/>
<accession>E1WRW9</accession>
<dbReference type="Gene3D" id="3.10.20.480">
    <property type="entry name" value="Antirestriction protein ArdA, domain 1"/>
    <property type="match status" value="1"/>
</dbReference>
<dbReference type="PATRIC" id="fig|862962.3.peg.1360"/>
<dbReference type="InterPro" id="IPR041895">
    <property type="entry name" value="ArdA_dom1"/>
</dbReference>
<dbReference type="InterPro" id="IPR009899">
    <property type="entry name" value="ArdA"/>
</dbReference>